<evidence type="ECO:0000256" key="5">
    <source>
        <dbReference type="ARBA" id="ARBA00022741"/>
    </source>
</evidence>
<keyword evidence="6 9" id="KW-0378">Hydrolase</keyword>
<comment type="similarity">
    <text evidence="9">Belongs to the PRA-PH family.</text>
</comment>
<evidence type="ECO:0000256" key="7">
    <source>
        <dbReference type="ARBA" id="ARBA00022840"/>
    </source>
</evidence>
<dbReference type="NCBIfam" id="TIGR03188">
    <property type="entry name" value="histidine_hisI"/>
    <property type="match status" value="1"/>
</dbReference>
<dbReference type="Proteomes" id="UP001218895">
    <property type="component" value="Chromosome"/>
</dbReference>
<protein>
    <recommendedName>
        <fullName evidence="9">Phosphoribosyl-ATP pyrophosphatase</fullName>
        <shortName evidence="9">PRA-PH</shortName>
        <ecNumber evidence="9">3.6.1.31</ecNumber>
    </recommendedName>
</protein>
<comment type="pathway">
    <text evidence="2 9">Amino-acid biosynthesis; L-histidine biosynthesis; L-histidine from 5-phospho-alpha-D-ribose 1-diphosphate: step 2/9.</text>
</comment>
<evidence type="ECO:0000313" key="10">
    <source>
        <dbReference type="EMBL" id="WFN37167.1"/>
    </source>
</evidence>
<evidence type="ECO:0000256" key="8">
    <source>
        <dbReference type="ARBA" id="ARBA00023102"/>
    </source>
</evidence>
<keyword evidence="5 9" id="KW-0547">Nucleotide-binding</keyword>
<keyword evidence="4 9" id="KW-0028">Amino-acid biosynthesis</keyword>
<accession>A0AAF0JMI4</accession>
<dbReference type="EMBL" id="CP091092">
    <property type="protein sequence ID" value="WFN37167.1"/>
    <property type="molecule type" value="Genomic_DNA"/>
</dbReference>
<dbReference type="Pfam" id="PF01503">
    <property type="entry name" value="PRA-PH"/>
    <property type="match status" value="1"/>
</dbReference>
<sequence>MNTSVFEEVWKTICSRIENPPEKSYVVDILTHRKGIDKSLEKVGEEATEFILAAKNNDYDNQVYEAADLFFHLMLALKAIDVEFSDVIAELERRHK</sequence>
<dbReference type="KEGG" id="manq:L1994_01875"/>
<keyword evidence="7 9" id="KW-0067">ATP-binding</keyword>
<organism evidence="10 11">
    <name type="scientific">Methanomicrobium antiquum</name>
    <dbReference type="NCBI Taxonomy" id="487686"/>
    <lineage>
        <taxon>Archaea</taxon>
        <taxon>Methanobacteriati</taxon>
        <taxon>Methanobacteriota</taxon>
        <taxon>Stenosarchaea group</taxon>
        <taxon>Methanomicrobia</taxon>
        <taxon>Methanomicrobiales</taxon>
        <taxon>Methanomicrobiaceae</taxon>
        <taxon>Methanomicrobium</taxon>
    </lineage>
</organism>
<evidence type="ECO:0000256" key="4">
    <source>
        <dbReference type="ARBA" id="ARBA00022605"/>
    </source>
</evidence>
<dbReference type="GO" id="GO:0005524">
    <property type="term" value="F:ATP binding"/>
    <property type="evidence" value="ECO:0007669"/>
    <property type="project" value="UniProtKB-KW"/>
</dbReference>
<keyword evidence="8 9" id="KW-0368">Histidine biosynthesis</keyword>
<evidence type="ECO:0000313" key="11">
    <source>
        <dbReference type="Proteomes" id="UP001218895"/>
    </source>
</evidence>
<keyword evidence="3 9" id="KW-0963">Cytoplasm</keyword>
<evidence type="ECO:0000256" key="2">
    <source>
        <dbReference type="ARBA" id="ARBA00005204"/>
    </source>
</evidence>
<dbReference type="CDD" id="cd11534">
    <property type="entry name" value="NTP-PPase_HisIE_like"/>
    <property type="match status" value="1"/>
</dbReference>
<dbReference type="AlphaFoldDB" id="A0AAF0JMI4"/>
<reference evidence="10" key="1">
    <citation type="submission" date="2022-01" db="EMBL/GenBank/DDBJ databases">
        <title>Complete genome of Methanomicrobium antiquum DSM 21220.</title>
        <authorList>
            <person name="Chen S.-C."/>
            <person name="You Y.-T."/>
            <person name="Zhou Y.-Z."/>
            <person name="Lai M.-C."/>
        </authorList>
    </citation>
    <scope>NUCLEOTIDE SEQUENCE</scope>
    <source>
        <strain evidence="10">DSM 21220</strain>
    </source>
</reference>
<evidence type="ECO:0000256" key="1">
    <source>
        <dbReference type="ARBA" id="ARBA00001460"/>
    </source>
</evidence>
<dbReference type="GO" id="GO:0004636">
    <property type="term" value="F:phosphoribosyl-ATP diphosphatase activity"/>
    <property type="evidence" value="ECO:0007669"/>
    <property type="project" value="UniProtKB-UniRule"/>
</dbReference>
<dbReference type="SUPFAM" id="SSF101386">
    <property type="entry name" value="all-alpha NTP pyrophosphatases"/>
    <property type="match status" value="1"/>
</dbReference>
<dbReference type="GO" id="GO:0000105">
    <property type="term" value="P:L-histidine biosynthetic process"/>
    <property type="evidence" value="ECO:0007669"/>
    <property type="project" value="UniProtKB-UniRule"/>
</dbReference>
<comment type="subcellular location">
    <subcellularLocation>
        <location evidence="9">Cytoplasm</location>
    </subcellularLocation>
</comment>
<dbReference type="GeneID" id="79949104"/>
<dbReference type="PANTHER" id="PTHR42945:SF1">
    <property type="entry name" value="HISTIDINE BIOSYNTHESIS BIFUNCTIONAL PROTEIN HIS7"/>
    <property type="match status" value="1"/>
</dbReference>
<dbReference type="HAMAP" id="MF_01020">
    <property type="entry name" value="HisE"/>
    <property type="match status" value="1"/>
</dbReference>
<dbReference type="EC" id="3.6.1.31" evidence="9"/>
<name>A0AAF0JMI4_9EURY</name>
<dbReference type="GO" id="GO:0005737">
    <property type="term" value="C:cytoplasm"/>
    <property type="evidence" value="ECO:0007669"/>
    <property type="project" value="UniProtKB-SubCell"/>
</dbReference>
<comment type="catalytic activity">
    <reaction evidence="1 9">
        <text>1-(5-phospho-beta-D-ribosyl)-ATP + H2O = 1-(5-phospho-beta-D-ribosyl)-5'-AMP + diphosphate + H(+)</text>
        <dbReference type="Rhea" id="RHEA:22828"/>
        <dbReference type="ChEBI" id="CHEBI:15377"/>
        <dbReference type="ChEBI" id="CHEBI:15378"/>
        <dbReference type="ChEBI" id="CHEBI:33019"/>
        <dbReference type="ChEBI" id="CHEBI:59457"/>
        <dbReference type="ChEBI" id="CHEBI:73183"/>
        <dbReference type="EC" id="3.6.1.31"/>
    </reaction>
</comment>
<dbReference type="Gene3D" id="1.10.287.1080">
    <property type="entry name" value="MazG-like"/>
    <property type="match status" value="1"/>
</dbReference>
<keyword evidence="11" id="KW-1185">Reference proteome</keyword>
<evidence type="ECO:0000256" key="3">
    <source>
        <dbReference type="ARBA" id="ARBA00022490"/>
    </source>
</evidence>
<gene>
    <name evidence="9 10" type="primary">hisE</name>
    <name evidence="10" type="ORF">L1994_01875</name>
</gene>
<dbReference type="InterPro" id="IPR008179">
    <property type="entry name" value="HisE"/>
</dbReference>
<evidence type="ECO:0000256" key="6">
    <source>
        <dbReference type="ARBA" id="ARBA00022801"/>
    </source>
</evidence>
<evidence type="ECO:0000256" key="9">
    <source>
        <dbReference type="HAMAP-Rule" id="MF_01020"/>
    </source>
</evidence>
<dbReference type="InterPro" id="IPR021130">
    <property type="entry name" value="PRib-ATP_PPHydrolase-like"/>
</dbReference>
<dbReference type="PANTHER" id="PTHR42945">
    <property type="entry name" value="HISTIDINE BIOSYNTHESIS BIFUNCTIONAL PROTEIN"/>
    <property type="match status" value="1"/>
</dbReference>
<dbReference type="RefSeq" id="WP_278100006.1">
    <property type="nucleotide sequence ID" value="NZ_CP091092.1"/>
</dbReference>
<proteinExistence type="inferred from homology"/>